<evidence type="ECO:0000256" key="4">
    <source>
        <dbReference type="ARBA" id="ARBA00012438"/>
    </source>
</evidence>
<feature type="transmembrane region" description="Helical" evidence="11">
    <location>
        <begin position="20"/>
        <end position="40"/>
    </location>
</feature>
<protein>
    <recommendedName>
        <fullName evidence="4">histidine kinase</fullName>
        <ecNumber evidence="4">2.7.13.3</ecNumber>
    </recommendedName>
</protein>
<evidence type="ECO:0000256" key="9">
    <source>
        <dbReference type="ARBA" id="ARBA00023136"/>
    </source>
</evidence>
<name>A0AAV2VZ37_9VIBR</name>
<feature type="domain" description="Histidine kinase" evidence="12">
    <location>
        <begin position="498"/>
        <end position="712"/>
    </location>
</feature>
<dbReference type="GO" id="GO:0000155">
    <property type="term" value="F:phosphorelay sensor kinase activity"/>
    <property type="evidence" value="ECO:0007669"/>
    <property type="project" value="InterPro"/>
</dbReference>
<dbReference type="SMART" id="SM00388">
    <property type="entry name" value="HisKA"/>
    <property type="match status" value="1"/>
</dbReference>
<dbReference type="InterPro" id="IPR036890">
    <property type="entry name" value="HATPase_C_sf"/>
</dbReference>
<dbReference type="PROSITE" id="PS01219">
    <property type="entry name" value="AMMONIUM_TRANSP"/>
    <property type="match status" value="1"/>
</dbReference>
<feature type="transmembrane region" description="Helical" evidence="11">
    <location>
        <begin position="297"/>
        <end position="314"/>
    </location>
</feature>
<dbReference type="InterPro" id="IPR036097">
    <property type="entry name" value="HisK_dim/P_sf"/>
</dbReference>
<evidence type="ECO:0000256" key="1">
    <source>
        <dbReference type="ARBA" id="ARBA00000085"/>
    </source>
</evidence>
<feature type="transmembrane region" description="Helical" evidence="11">
    <location>
        <begin position="326"/>
        <end position="343"/>
    </location>
</feature>
<evidence type="ECO:0000313" key="14">
    <source>
        <dbReference type="Proteomes" id="UP000018211"/>
    </source>
</evidence>
<comment type="catalytic activity">
    <reaction evidence="1">
        <text>ATP + protein L-histidine = ADP + protein N-phospho-L-histidine.</text>
        <dbReference type="EC" id="2.7.13.3"/>
    </reaction>
</comment>
<dbReference type="Pfam" id="PF00909">
    <property type="entry name" value="Ammonium_transp"/>
    <property type="match status" value="1"/>
</dbReference>
<dbReference type="InterPro" id="IPR029020">
    <property type="entry name" value="Ammonium/urea_transptr"/>
</dbReference>
<feature type="transmembrane region" description="Helical" evidence="11">
    <location>
        <begin position="130"/>
        <end position="150"/>
    </location>
</feature>
<dbReference type="GO" id="GO:0016020">
    <property type="term" value="C:membrane"/>
    <property type="evidence" value="ECO:0007669"/>
    <property type="project" value="UniProtKB-SubCell"/>
</dbReference>
<dbReference type="SUPFAM" id="SSF47384">
    <property type="entry name" value="Homodimeric domain of signal transducing histidine kinase"/>
    <property type="match status" value="1"/>
</dbReference>
<evidence type="ECO:0000256" key="6">
    <source>
        <dbReference type="ARBA" id="ARBA00022553"/>
    </source>
</evidence>
<feature type="transmembrane region" description="Helical" evidence="11">
    <location>
        <begin position="96"/>
        <end position="118"/>
    </location>
</feature>
<keyword evidence="7 11" id="KW-0812">Transmembrane</keyword>
<dbReference type="PRINTS" id="PR00344">
    <property type="entry name" value="BCTRLSENSOR"/>
</dbReference>
<dbReference type="InterPro" id="IPR003661">
    <property type="entry name" value="HisK_dim/P_dom"/>
</dbReference>
<evidence type="ECO:0000256" key="2">
    <source>
        <dbReference type="ARBA" id="ARBA00004141"/>
    </source>
</evidence>
<evidence type="ECO:0000256" key="7">
    <source>
        <dbReference type="ARBA" id="ARBA00022692"/>
    </source>
</evidence>
<dbReference type="Proteomes" id="UP000018211">
    <property type="component" value="Unassembled WGS sequence"/>
</dbReference>
<dbReference type="SUPFAM" id="SSF55874">
    <property type="entry name" value="ATPase domain of HSP90 chaperone/DNA topoisomerase II/histidine kinase"/>
    <property type="match status" value="1"/>
</dbReference>
<keyword evidence="9 11" id="KW-0472">Membrane</keyword>
<dbReference type="SUPFAM" id="SSF111352">
    <property type="entry name" value="Ammonium transporter"/>
    <property type="match status" value="1"/>
</dbReference>
<evidence type="ECO:0000256" key="10">
    <source>
        <dbReference type="ARBA" id="ARBA00023177"/>
    </source>
</evidence>
<keyword evidence="5" id="KW-0813">Transport</keyword>
<dbReference type="EC" id="2.7.13.3" evidence="4"/>
<dbReference type="Pfam" id="PF02518">
    <property type="entry name" value="HATPase_c"/>
    <property type="match status" value="1"/>
</dbReference>
<accession>A0AAV2VZ37</accession>
<evidence type="ECO:0000259" key="12">
    <source>
        <dbReference type="PROSITE" id="PS50109"/>
    </source>
</evidence>
<dbReference type="EMBL" id="CAOF01000188">
    <property type="protein sequence ID" value="CCO49862.1"/>
    <property type="molecule type" value="Genomic_DNA"/>
</dbReference>
<feature type="transmembrane region" description="Helical" evidence="11">
    <location>
        <begin position="170"/>
        <end position="191"/>
    </location>
</feature>
<dbReference type="Gene3D" id="3.30.565.10">
    <property type="entry name" value="Histidine kinase-like ATPase, C-terminal domain"/>
    <property type="match status" value="1"/>
</dbReference>
<dbReference type="Gene3D" id="1.10.287.130">
    <property type="match status" value="1"/>
</dbReference>
<sequence length="718" mass="78799">MFYTVISPSYKWCETMSEQNMWLTVCGIFLFFMQAGFLLLESGVTRHKNHVNVAAKNLADLILVTFFFWLIGYGLAFGATSNGLMGTDLFAPDISIGFPVSFLIFQSLFAATSVTIISGATAERLAFSKYLLIAAICGGIVYPIGAHWTWGSLIDPNNLGWLYELGFRDFAGGAVVHVFGGATALALTLILGPRPNRFDGTHRHISGSSPAMATAGLMLLWLGWMGFNGGSNIYYDQTVPSIIMKTFLAGSVGGTVGFVASYFFLNHINIQWVTVGVLSALVSITAGCIYFNTLESVIVSAIGASVGLVGKYYLEEWKVDDPVDAIPVHLFAGIFGLIAISFFGDKSLLNSGLTLPLQFLAQLGGSITYVVLGFVISGGIFFVINHFSPLRVSKEYEELGLDFSEHQITNQYHDMIEQLQSHSLVNAESPTKLQVEPLSDLAIIAEAYNHVVQRFKKEKALSDSYAERLRIQMNELRKVHDITQEKNKLSALNTMMQGIAHEVNTPLGNCVMCVDMLEQKLAMLGKGESDETSEMLKNNIKRVKDLIESCLEVSNVAATNESATFGSPVETIKTFMDFRHSDCTKQGISLTLDNNLPKGFETSYRANALVQVLSELVDNSIAHAFHDSNTVRSISISLYLRGDLYIQYQDTGKGISETHSKQVFSPFYSTARIKGHTGLGLNIAENLVSFSLEGKISHKGHSLFEIRIPIKEPEDLVA</sequence>
<dbReference type="PROSITE" id="PS50109">
    <property type="entry name" value="HIS_KIN"/>
    <property type="match status" value="1"/>
</dbReference>
<feature type="transmembrane region" description="Helical" evidence="11">
    <location>
        <begin position="61"/>
        <end position="84"/>
    </location>
</feature>
<feature type="transmembrane region" description="Helical" evidence="11">
    <location>
        <begin position="211"/>
        <end position="227"/>
    </location>
</feature>
<dbReference type="AlphaFoldDB" id="A0AAV2VZ37"/>
<evidence type="ECO:0000256" key="3">
    <source>
        <dbReference type="ARBA" id="ARBA00005887"/>
    </source>
</evidence>
<feature type="transmembrane region" description="Helical" evidence="11">
    <location>
        <begin position="247"/>
        <end position="265"/>
    </location>
</feature>
<keyword evidence="8 11" id="KW-1133">Transmembrane helix</keyword>
<evidence type="ECO:0000256" key="11">
    <source>
        <dbReference type="SAM" id="Phobius"/>
    </source>
</evidence>
<dbReference type="InterPro" id="IPR004358">
    <property type="entry name" value="Sig_transdc_His_kin-like_C"/>
</dbReference>
<dbReference type="CDD" id="cd00082">
    <property type="entry name" value="HisKA"/>
    <property type="match status" value="1"/>
</dbReference>
<dbReference type="SMART" id="SM00387">
    <property type="entry name" value="HATPase_c"/>
    <property type="match status" value="1"/>
</dbReference>
<comment type="caution">
    <text evidence="13">The sequence shown here is derived from an EMBL/GenBank/DDBJ whole genome shotgun (WGS) entry which is preliminary data.</text>
</comment>
<feature type="transmembrane region" description="Helical" evidence="11">
    <location>
        <begin position="272"/>
        <end position="291"/>
    </location>
</feature>
<keyword evidence="13" id="KW-0808">Transferase</keyword>
<keyword evidence="6" id="KW-0597">Phosphoprotein</keyword>
<proteinExistence type="inferred from homology"/>
<evidence type="ECO:0000256" key="8">
    <source>
        <dbReference type="ARBA" id="ARBA00022989"/>
    </source>
</evidence>
<dbReference type="InterPro" id="IPR024041">
    <property type="entry name" value="NH4_transpt_AmtB-like_dom"/>
</dbReference>
<dbReference type="InterPro" id="IPR003594">
    <property type="entry name" value="HATPase_dom"/>
</dbReference>
<feature type="transmembrane region" description="Helical" evidence="11">
    <location>
        <begin position="363"/>
        <end position="384"/>
    </location>
</feature>
<evidence type="ECO:0000256" key="5">
    <source>
        <dbReference type="ARBA" id="ARBA00022448"/>
    </source>
</evidence>
<comment type="similarity">
    <text evidence="3">Belongs to the ammonia transporter channel (TC 1.A.11.2) family.</text>
</comment>
<comment type="subcellular location">
    <subcellularLocation>
        <location evidence="2">Membrane</location>
        <topology evidence="2">Multi-pass membrane protein</topology>
    </subcellularLocation>
</comment>
<keyword evidence="10" id="KW-0924">Ammonia transport</keyword>
<dbReference type="GO" id="GO:0008519">
    <property type="term" value="F:ammonium channel activity"/>
    <property type="evidence" value="ECO:0007669"/>
    <property type="project" value="InterPro"/>
</dbReference>
<dbReference type="Gene3D" id="1.10.3430.10">
    <property type="entry name" value="Ammonium transporter AmtB like domains"/>
    <property type="match status" value="1"/>
</dbReference>
<dbReference type="InterPro" id="IPR005467">
    <property type="entry name" value="His_kinase_dom"/>
</dbReference>
<dbReference type="GO" id="GO:0097272">
    <property type="term" value="P:ammonium homeostasis"/>
    <property type="evidence" value="ECO:0007669"/>
    <property type="project" value="TreeGrafter"/>
</dbReference>
<keyword evidence="13" id="KW-0418">Kinase</keyword>
<organism evidence="13 14">
    <name type="scientific">Vibrio nigripulchritudo SOn1</name>
    <dbReference type="NCBI Taxonomy" id="1238450"/>
    <lineage>
        <taxon>Bacteria</taxon>
        <taxon>Pseudomonadati</taxon>
        <taxon>Pseudomonadota</taxon>
        <taxon>Gammaproteobacteria</taxon>
        <taxon>Vibrionales</taxon>
        <taxon>Vibrionaceae</taxon>
        <taxon>Vibrio</taxon>
    </lineage>
</organism>
<evidence type="ECO:0000313" key="13">
    <source>
        <dbReference type="EMBL" id="CCO49862.1"/>
    </source>
</evidence>
<dbReference type="PANTHER" id="PTHR11730">
    <property type="entry name" value="AMMONIUM TRANSPORTER"/>
    <property type="match status" value="1"/>
</dbReference>
<dbReference type="InterPro" id="IPR018047">
    <property type="entry name" value="Ammonium_transpt_CS"/>
</dbReference>
<reference evidence="13 14" key="1">
    <citation type="journal article" date="2013" name="ISME J.">
        <title>Comparative genomics of pathogenic lineages of Vibrio nigripulchritudo identifies virulence-associated traits.</title>
        <authorList>
            <person name="Goudenege D."/>
            <person name="Labreuche Y."/>
            <person name="Krin E."/>
            <person name="Ansquer D."/>
            <person name="Mangenot S."/>
            <person name="Calteau A."/>
            <person name="Medigue C."/>
            <person name="Mazel D."/>
            <person name="Polz M.F."/>
            <person name="Le Roux F."/>
        </authorList>
    </citation>
    <scope>NUCLEOTIDE SEQUENCE [LARGE SCALE GENOMIC DNA]</scope>
    <source>
        <strain evidence="13 14">SOn1</strain>
    </source>
</reference>
<dbReference type="PANTHER" id="PTHR11730:SF6">
    <property type="entry name" value="AMMONIUM TRANSPORTER"/>
    <property type="match status" value="1"/>
</dbReference>
<gene>
    <name evidence="13" type="ORF">VIBNISOn1_910027</name>
</gene>